<keyword evidence="8 10" id="KW-0326">Glycosidase</keyword>
<dbReference type="Pfam" id="PF07335">
    <property type="entry name" value="Glyco_hydro_75"/>
    <property type="match status" value="1"/>
</dbReference>
<evidence type="ECO:0000313" key="12">
    <source>
        <dbReference type="Proteomes" id="UP001303115"/>
    </source>
</evidence>
<protein>
    <recommendedName>
        <fullName evidence="10">Endo-chitosanase</fullName>
        <ecNumber evidence="10">3.2.1.132</ecNumber>
    </recommendedName>
</protein>
<evidence type="ECO:0000256" key="3">
    <source>
        <dbReference type="ARBA" id="ARBA00007799"/>
    </source>
</evidence>
<name>A0AAN6PT41_9PEZI</name>
<evidence type="ECO:0000256" key="2">
    <source>
        <dbReference type="ARBA" id="ARBA00004613"/>
    </source>
</evidence>
<evidence type="ECO:0000256" key="1">
    <source>
        <dbReference type="ARBA" id="ARBA00000405"/>
    </source>
</evidence>
<keyword evidence="6 10" id="KW-0378">Hydrolase</keyword>
<reference evidence="12" key="1">
    <citation type="journal article" date="2023" name="Mol. Phylogenet. Evol.">
        <title>Genome-scale phylogeny and comparative genomics of the fungal order Sordariales.</title>
        <authorList>
            <person name="Hensen N."/>
            <person name="Bonometti L."/>
            <person name="Westerberg I."/>
            <person name="Brannstrom I.O."/>
            <person name="Guillou S."/>
            <person name="Cros-Aarteil S."/>
            <person name="Calhoun S."/>
            <person name="Haridas S."/>
            <person name="Kuo A."/>
            <person name="Mondo S."/>
            <person name="Pangilinan J."/>
            <person name="Riley R."/>
            <person name="LaButti K."/>
            <person name="Andreopoulos B."/>
            <person name="Lipzen A."/>
            <person name="Chen C."/>
            <person name="Yan M."/>
            <person name="Daum C."/>
            <person name="Ng V."/>
            <person name="Clum A."/>
            <person name="Steindorff A."/>
            <person name="Ohm R.A."/>
            <person name="Martin F."/>
            <person name="Silar P."/>
            <person name="Natvig D.O."/>
            <person name="Lalanne C."/>
            <person name="Gautier V."/>
            <person name="Ament-Velasquez S.L."/>
            <person name="Kruys A."/>
            <person name="Hutchinson M.I."/>
            <person name="Powell A.J."/>
            <person name="Barry K."/>
            <person name="Miller A.N."/>
            <person name="Grigoriev I.V."/>
            <person name="Debuchy R."/>
            <person name="Gladieux P."/>
            <person name="Hiltunen Thoren M."/>
            <person name="Johannesson H."/>
        </authorList>
    </citation>
    <scope>NUCLEOTIDE SEQUENCE [LARGE SCALE GENOMIC DNA]</scope>
    <source>
        <strain evidence="12">CBS 284.82</strain>
    </source>
</reference>
<gene>
    <name evidence="11" type="ORF">C8A01DRAFT_43016</name>
</gene>
<keyword evidence="12" id="KW-1185">Reference proteome</keyword>
<dbReference type="PANTHER" id="PTHR42061">
    <property type="entry name" value="ENDO-CHITOSANASE"/>
    <property type="match status" value="1"/>
</dbReference>
<comment type="catalytic activity">
    <reaction evidence="1 10">
        <text>Endohydrolysis of beta-(1-&gt;4)-linkages between D-glucosamine residues in a partly acetylated chitosan.</text>
        <dbReference type="EC" id="3.2.1.132"/>
    </reaction>
</comment>
<feature type="signal peptide" evidence="10">
    <location>
        <begin position="1"/>
        <end position="18"/>
    </location>
</feature>
<evidence type="ECO:0000256" key="7">
    <source>
        <dbReference type="ARBA" id="ARBA00023277"/>
    </source>
</evidence>
<keyword evidence="5 10" id="KW-0732">Signal</keyword>
<comment type="similarity">
    <text evidence="3 10">Belongs to the glycosyl hydrolase 75 family.</text>
</comment>
<evidence type="ECO:0000256" key="5">
    <source>
        <dbReference type="ARBA" id="ARBA00022729"/>
    </source>
</evidence>
<feature type="chain" id="PRO_5042672869" description="Endo-chitosanase" evidence="10">
    <location>
        <begin position="19"/>
        <end position="302"/>
    </location>
</feature>
<dbReference type="EC" id="3.2.1.132" evidence="10"/>
<evidence type="ECO:0000256" key="6">
    <source>
        <dbReference type="ARBA" id="ARBA00022801"/>
    </source>
</evidence>
<sequence length="302" mass="31953">MHHRFLLSALAGAASVSARDVPSNVQSFYDSLKTKGACSNKLATGFYSKDDGPNTFSYCGDHMSDYNVVYIKGSGSAFADMDVDCDGEQNGRGDDGRCGSSSDTQSITSFEWIIKEYNKGIKDLNANVHPYVVFGNEGTKSGWKTFNPQSYGIEPLSVMAVVCNNKLIYGIWGDENGDDGPKPMVGEASISMATACFGTSMNGNNGHDQNDVLYIAFPGADAVPGANGANWGATSWQSFESSIEALGNKLIQRIGGGGSGGGETTDPTTPECSWEGHCEGATCKVNDDCSDPWACVSGNLLR</sequence>
<evidence type="ECO:0000256" key="10">
    <source>
        <dbReference type="RuleBase" id="RU361208"/>
    </source>
</evidence>
<evidence type="ECO:0000313" key="11">
    <source>
        <dbReference type="EMBL" id="KAK4044080.1"/>
    </source>
</evidence>
<dbReference type="GO" id="GO:0000272">
    <property type="term" value="P:polysaccharide catabolic process"/>
    <property type="evidence" value="ECO:0007669"/>
    <property type="project" value="UniProtKB-KW"/>
</dbReference>
<proteinExistence type="inferred from homology"/>
<evidence type="ECO:0000256" key="4">
    <source>
        <dbReference type="ARBA" id="ARBA00022525"/>
    </source>
</evidence>
<dbReference type="InterPro" id="IPR009939">
    <property type="entry name" value="Chitosanase_fungal"/>
</dbReference>
<keyword evidence="4" id="KW-0964">Secreted</keyword>
<comment type="subcellular location">
    <subcellularLocation>
        <location evidence="2 10">Secreted</location>
    </subcellularLocation>
</comment>
<dbReference type="GO" id="GO:0005576">
    <property type="term" value="C:extracellular region"/>
    <property type="evidence" value="ECO:0007669"/>
    <property type="project" value="UniProtKB-SubCell"/>
</dbReference>
<keyword evidence="7" id="KW-0119">Carbohydrate metabolism</keyword>
<dbReference type="AlphaFoldDB" id="A0AAN6PT41"/>
<organism evidence="11 12">
    <name type="scientific">Parachaetomium inaequale</name>
    <dbReference type="NCBI Taxonomy" id="2588326"/>
    <lineage>
        <taxon>Eukaryota</taxon>
        <taxon>Fungi</taxon>
        <taxon>Dikarya</taxon>
        <taxon>Ascomycota</taxon>
        <taxon>Pezizomycotina</taxon>
        <taxon>Sordariomycetes</taxon>
        <taxon>Sordariomycetidae</taxon>
        <taxon>Sordariales</taxon>
        <taxon>Chaetomiaceae</taxon>
        <taxon>Parachaetomium</taxon>
    </lineage>
</organism>
<evidence type="ECO:0000256" key="9">
    <source>
        <dbReference type="ARBA" id="ARBA00023326"/>
    </source>
</evidence>
<evidence type="ECO:0000256" key="8">
    <source>
        <dbReference type="ARBA" id="ARBA00023295"/>
    </source>
</evidence>
<dbReference type="PANTHER" id="PTHR42061:SF6">
    <property type="entry name" value="ENDO-CHITOSANASE"/>
    <property type="match status" value="1"/>
</dbReference>
<accession>A0AAN6PT41</accession>
<keyword evidence="9 10" id="KW-0624">Polysaccharide degradation</keyword>
<dbReference type="EMBL" id="MU854321">
    <property type="protein sequence ID" value="KAK4044080.1"/>
    <property type="molecule type" value="Genomic_DNA"/>
</dbReference>
<dbReference type="Proteomes" id="UP001303115">
    <property type="component" value="Unassembled WGS sequence"/>
</dbReference>
<comment type="function">
    <text evidence="10">Chitosanase catalyzing the endo-type cleavage of chitosan, the deacylated form of chitin. Chitosanase may be crucial in the degradation of the deacetylated portion of chitin in the fungal cell wall.</text>
</comment>
<comment type="caution">
    <text evidence="11">The sequence shown here is derived from an EMBL/GenBank/DDBJ whole genome shotgun (WGS) entry which is preliminary data.</text>
</comment>
<dbReference type="GO" id="GO:0016977">
    <property type="term" value="F:chitosanase activity"/>
    <property type="evidence" value="ECO:0007669"/>
    <property type="project" value="UniProtKB-EC"/>
</dbReference>